<proteinExistence type="predicted"/>
<dbReference type="EMBL" id="HBUE01187022">
    <property type="protein sequence ID" value="CAG6523174.1"/>
    <property type="molecule type" value="Transcribed_RNA"/>
</dbReference>
<sequence length="143" mass="15932">MELHSDRFDVWLPADVADSGECNLRRHLPGDHVLAFHCCHYHAHHFGSAHKRPEAELSQVSVCAPIHPVGWPVVLCGRRVDFFACQRCDSGHLPGCLRVWANHHSGTELHSHPSSWPLAVHLHGTVLLLVPDRSGRSCNNVPD</sequence>
<dbReference type="EMBL" id="HBUE01106848">
    <property type="protein sequence ID" value="CAG6487490.1"/>
    <property type="molecule type" value="Transcribed_RNA"/>
</dbReference>
<protein>
    <submittedName>
        <fullName evidence="1">(northern house mosquito) hypothetical protein</fullName>
    </submittedName>
</protein>
<organism evidence="1">
    <name type="scientific">Culex pipiens</name>
    <name type="common">House mosquito</name>
    <dbReference type="NCBI Taxonomy" id="7175"/>
    <lineage>
        <taxon>Eukaryota</taxon>
        <taxon>Metazoa</taxon>
        <taxon>Ecdysozoa</taxon>
        <taxon>Arthropoda</taxon>
        <taxon>Hexapoda</taxon>
        <taxon>Insecta</taxon>
        <taxon>Pterygota</taxon>
        <taxon>Neoptera</taxon>
        <taxon>Endopterygota</taxon>
        <taxon>Diptera</taxon>
        <taxon>Nematocera</taxon>
        <taxon>Culicoidea</taxon>
        <taxon>Culicidae</taxon>
        <taxon>Culicinae</taxon>
        <taxon>Culicini</taxon>
        <taxon>Culex</taxon>
        <taxon>Culex</taxon>
    </lineage>
</organism>
<dbReference type="EMBL" id="HBUE01292779">
    <property type="protein sequence ID" value="CAG6574830.1"/>
    <property type="molecule type" value="Transcribed_RNA"/>
</dbReference>
<accession>A0A8D8E5Y1</accession>
<name>A0A8D8E5Y1_CULPI</name>
<dbReference type="AlphaFoldDB" id="A0A8D8E5Y1"/>
<evidence type="ECO:0000313" key="1">
    <source>
        <dbReference type="EMBL" id="CAG6523174.1"/>
    </source>
</evidence>
<reference evidence="1" key="1">
    <citation type="submission" date="2021-05" db="EMBL/GenBank/DDBJ databases">
        <authorList>
            <person name="Alioto T."/>
            <person name="Alioto T."/>
            <person name="Gomez Garrido J."/>
        </authorList>
    </citation>
    <scope>NUCLEOTIDE SEQUENCE</scope>
</reference>